<evidence type="ECO:0000256" key="2">
    <source>
        <dbReference type="ARBA" id="ARBA00023015"/>
    </source>
</evidence>
<gene>
    <name evidence="6" type="ORF">HNR08_003927</name>
</gene>
<reference evidence="6 7" key="1">
    <citation type="submission" date="2020-08" db="EMBL/GenBank/DDBJ databases">
        <title>Sequencing the genomes of 1000 actinobacteria strains.</title>
        <authorList>
            <person name="Klenk H.-P."/>
        </authorList>
    </citation>
    <scope>NUCLEOTIDE SEQUENCE [LARGE SCALE GENOMIC DNA]</scope>
    <source>
        <strain evidence="6 7">DSM 9581</strain>
    </source>
</reference>
<keyword evidence="4" id="KW-0804">Transcription</keyword>
<comment type="similarity">
    <text evidence="1">Belongs to the sigma-70 factor family. ECF subfamily.</text>
</comment>
<evidence type="ECO:0000256" key="4">
    <source>
        <dbReference type="ARBA" id="ARBA00023163"/>
    </source>
</evidence>
<evidence type="ECO:0000313" key="6">
    <source>
        <dbReference type="EMBL" id="MBB5475191.1"/>
    </source>
</evidence>
<dbReference type="GO" id="GO:0016987">
    <property type="term" value="F:sigma factor activity"/>
    <property type="evidence" value="ECO:0007669"/>
    <property type="project" value="UniProtKB-KW"/>
</dbReference>
<keyword evidence="3" id="KW-0731">Sigma factor</keyword>
<dbReference type="InterPro" id="IPR013249">
    <property type="entry name" value="RNA_pol_sigma70_r4_t2"/>
</dbReference>
<dbReference type="GO" id="GO:0006352">
    <property type="term" value="P:DNA-templated transcription initiation"/>
    <property type="evidence" value="ECO:0007669"/>
    <property type="project" value="InterPro"/>
</dbReference>
<dbReference type="SUPFAM" id="SSF88659">
    <property type="entry name" value="Sigma3 and sigma4 domains of RNA polymerase sigma factors"/>
    <property type="match status" value="1"/>
</dbReference>
<sequence length="179" mass="19599">MLREAFDLPLADIADVLGTTVGAVKAALHRGRGRLADPAPRRPAAASTALLDRLVDAFGRYDVDEVAALFRDRAVAEVVGVAVETGRDEIRDSSLTHVFVLEAHAVRYAAERVDVLGEQVVVLREALPDGRGPLLDAFRVEELDGAVQRVRWYYYCPEVLAEIAEELGVPVRTHGHLHD</sequence>
<dbReference type="Gene3D" id="3.10.450.50">
    <property type="match status" value="1"/>
</dbReference>
<protein>
    <recommendedName>
        <fullName evidence="5">RNA polymerase sigma factor 70 region 4 type 2 domain-containing protein</fullName>
    </recommendedName>
</protein>
<dbReference type="GO" id="GO:0003677">
    <property type="term" value="F:DNA binding"/>
    <property type="evidence" value="ECO:0007669"/>
    <property type="project" value="InterPro"/>
</dbReference>
<comment type="caution">
    <text evidence="6">The sequence shown here is derived from an EMBL/GenBank/DDBJ whole genome shotgun (WGS) entry which is preliminary data.</text>
</comment>
<dbReference type="InterPro" id="IPR013324">
    <property type="entry name" value="RNA_pol_sigma_r3/r4-like"/>
</dbReference>
<dbReference type="EMBL" id="JACHDN010000001">
    <property type="protein sequence ID" value="MBB5475191.1"/>
    <property type="molecule type" value="Genomic_DNA"/>
</dbReference>
<feature type="domain" description="RNA polymerase sigma factor 70 region 4 type 2" evidence="5">
    <location>
        <begin position="1"/>
        <end position="35"/>
    </location>
</feature>
<dbReference type="Gene3D" id="1.10.10.10">
    <property type="entry name" value="Winged helix-like DNA-binding domain superfamily/Winged helix DNA-binding domain"/>
    <property type="match status" value="1"/>
</dbReference>
<keyword evidence="2" id="KW-0805">Transcription regulation</keyword>
<evidence type="ECO:0000313" key="7">
    <source>
        <dbReference type="Proteomes" id="UP000564629"/>
    </source>
</evidence>
<dbReference type="Pfam" id="PF08281">
    <property type="entry name" value="Sigma70_r4_2"/>
    <property type="match status" value="1"/>
</dbReference>
<dbReference type="Proteomes" id="UP000564629">
    <property type="component" value="Unassembled WGS sequence"/>
</dbReference>
<dbReference type="InterPro" id="IPR032710">
    <property type="entry name" value="NTF2-like_dom_sf"/>
</dbReference>
<proteinExistence type="inferred from homology"/>
<evidence type="ECO:0000259" key="5">
    <source>
        <dbReference type="Pfam" id="PF08281"/>
    </source>
</evidence>
<name>A0A7W8WBR5_9CELL</name>
<evidence type="ECO:0000256" key="1">
    <source>
        <dbReference type="ARBA" id="ARBA00010641"/>
    </source>
</evidence>
<dbReference type="InterPro" id="IPR036388">
    <property type="entry name" value="WH-like_DNA-bd_sf"/>
</dbReference>
<organism evidence="6 7">
    <name type="scientific">Cellulomonas hominis</name>
    <dbReference type="NCBI Taxonomy" id="156981"/>
    <lineage>
        <taxon>Bacteria</taxon>
        <taxon>Bacillati</taxon>
        <taxon>Actinomycetota</taxon>
        <taxon>Actinomycetes</taxon>
        <taxon>Micrococcales</taxon>
        <taxon>Cellulomonadaceae</taxon>
        <taxon>Cellulomonas</taxon>
    </lineage>
</organism>
<dbReference type="SUPFAM" id="SSF54427">
    <property type="entry name" value="NTF2-like"/>
    <property type="match status" value="1"/>
</dbReference>
<dbReference type="AlphaFoldDB" id="A0A7W8WBR5"/>
<evidence type="ECO:0000256" key="3">
    <source>
        <dbReference type="ARBA" id="ARBA00023082"/>
    </source>
</evidence>
<accession>A0A7W8WBR5</accession>